<dbReference type="AlphaFoldDB" id="A0A1Y1Z499"/>
<dbReference type="FunFam" id="3.40.30.10:FF:000003">
    <property type="entry name" value="Peroxiredoxin 1"/>
    <property type="match status" value="1"/>
</dbReference>
<dbReference type="PANTHER" id="PTHR10681">
    <property type="entry name" value="THIOREDOXIN PEROXIDASE"/>
    <property type="match status" value="1"/>
</dbReference>
<evidence type="ECO:0000256" key="2">
    <source>
        <dbReference type="ARBA" id="ARBA00013017"/>
    </source>
</evidence>
<dbReference type="GO" id="GO:0045454">
    <property type="term" value="P:cell redox homeostasis"/>
    <property type="evidence" value="ECO:0007669"/>
    <property type="project" value="TreeGrafter"/>
</dbReference>
<dbReference type="SUPFAM" id="SSF52833">
    <property type="entry name" value="Thioredoxin-like"/>
    <property type="match status" value="1"/>
</dbReference>
<dbReference type="InterPro" id="IPR050217">
    <property type="entry name" value="Peroxiredoxin"/>
</dbReference>
<dbReference type="EC" id="1.11.1.24" evidence="2"/>
<dbReference type="Proteomes" id="UP000193498">
    <property type="component" value="Unassembled WGS sequence"/>
</dbReference>
<evidence type="ECO:0000313" key="11">
    <source>
        <dbReference type="Proteomes" id="UP000193498"/>
    </source>
</evidence>
<dbReference type="InterPro" id="IPR019479">
    <property type="entry name" value="Peroxiredoxin_C"/>
</dbReference>
<dbReference type="Pfam" id="PF00578">
    <property type="entry name" value="AhpC-TSA"/>
    <property type="match status" value="1"/>
</dbReference>
<organism evidence="10 11">
    <name type="scientific">Basidiobolus meristosporus CBS 931.73</name>
    <dbReference type="NCBI Taxonomy" id="1314790"/>
    <lineage>
        <taxon>Eukaryota</taxon>
        <taxon>Fungi</taxon>
        <taxon>Fungi incertae sedis</taxon>
        <taxon>Zoopagomycota</taxon>
        <taxon>Entomophthoromycotina</taxon>
        <taxon>Basidiobolomycetes</taxon>
        <taxon>Basidiobolales</taxon>
        <taxon>Basidiobolaceae</taxon>
        <taxon>Basidiobolus</taxon>
    </lineage>
</organism>
<evidence type="ECO:0000256" key="6">
    <source>
        <dbReference type="ARBA" id="ARBA00023157"/>
    </source>
</evidence>
<evidence type="ECO:0000256" key="5">
    <source>
        <dbReference type="ARBA" id="ARBA00023002"/>
    </source>
</evidence>
<dbReference type="Gene3D" id="3.40.30.10">
    <property type="entry name" value="Glutaredoxin"/>
    <property type="match status" value="1"/>
</dbReference>
<dbReference type="FunCoup" id="A0A1Y1Z499">
    <property type="interactions" value="918"/>
</dbReference>
<dbReference type="InterPro" id="IPR036249">
    <property type="entry name" value="Thioredoxin-like_sf"/>
</dbReference>
<comment type="similarity">
    <text evidence="1">Belongs to the peroxiredoxin family. AhpC/Prx1 subfamily.</text>
</comment>
<dbReference type="OrthoDB" id="185659at2759"/>
<feature type="domain" description="Thioredoxin" evidence="9">
    <location>
        <begin position="48"/>
        <end position="206"/>
    </location>
</feature>
<keyword evidence="6" id="KW-1015">Disulfide bond</keyword>
<keyword evidence="11" id="KW-1185">Reference proteome</keyword>
<keyword evidence="3" id="KW-0575">Peroxidase</keyword>
<evidence type="ECO:0000313" key="10">
    <source>
        <dbReference type="EMBL" id="ORY05016.1"/>
    </source>
</evidence>
<evidence type="ECO:0000256" key="4">
    <source>
        <dbReference type="ARBA" id="ARBA00022862"/>
    </source>
</evidence>
<evidence type="ECO:0000256" key="3">
    <source>
        <dbReference type="ARBA" id="ARBA00022559"/>
    </source>
</evidence>
<dbReference type="InterPro" id="IPR013766">
    <property type="entry name" value="Thioredoxin_domain"/>
</dbReference>
<keyword evidence="7" id="KW-0676">Redox-active center</keyword>
<dbReference type="GO" id="GO:0008379">
    <property type="term" value="F:thioredoxin peroxidase activity"/>
    <property type="evidence" value="ECO:0007669"/>
    <property type="project" value="TreeGrafter"/>
</dbReference>
<evidence type="ECO:0000259" key="9">
    <source>
        <dbReference type="PROSITE" id="PS51352"/>
    </source>
</evidence>
<comment type="catalytic activity">
    <reaction evidence="8">
        <text>a hydroperoxide + [thioredoxin]-dithiol = an alcohol + [thioredoxin]-disulfide + H2O</text>
        <dbReference type="Rhea" id="RHEA:62620"/>
        <dbReference type="Rhea" id="RHEA-COMP:10698"/>
        <dbReference type="Rhea" id="RHEA-COMP:10700"/>
        <dbReference type="ChEBI" id="CHEBI:15377"/>
        <dbReference type="ChEBI" id="CHEBI:29950"/>
        <dbReference type="ChEBI" id="CHEBI:30879"/>
        <dbReference type="ChEBI" id="CHEBI:35924"/>
        <dbReference type="ChEBI" id="CHEBI:50058"/>
        <dbReference type="EC" id="1.11.1.24"/>
    </reaction>
</comment>
<dbReference type="PROSITE" id="PS51352">
    <property type="entry name" value="THIOREDOXIN_2"/>
    <property type="match status" value="1"/>
</dbReference>
<evidence type="ECO:0000256" key="8">
    <source>
        <dbReference type="ARBA" id="ARBA00049091"/>
    </source>
</evidence>
<reference evidence="10 11" key="1">
    <citation type="submission" date="2016-07" db="EMBL/GenBank/DDBJ databases">
        <title>Pervasive Adenine N6-methylation of Active Genes in Fungi.</title>
        <authorList>
            <consortium name="DOE Joint Genome Institute"/>
            <person name="Mondo S.J."/>
            <person name="Dannebaum R.O."/>
            <person name="Kuo R.C."/>
            <person name="Labutti K."/>
            <person name="Haridas S."/>
            <person name="Kuo A."/>
            <person name="Salamov A."/>
            <person name="Ahrendt S.R."/>
            <person name="Lipzen A."/>
            <person name="Sullivan W."/>
            <person name="Andreopoulos W.B."/>
            <person name="Clum A."/>
            <person name="Lindquist E."/>
            <person name="Daum C."/>
            <person name="Ramamoorthy G.K."/>
            <person name="Gryganskyi A."/>
            <person name="Culley D."/>
            <person name="Magnuson J.K."/>
            <person name="James T.Y."/>
            <person name="O'Malley M.A."/>
            <person name="Stajich J.E."/>
            <person name="Spatafora J.W."/>
            <person name="Visel A."/>
            <person name="Grigoriev I.V."/>
        </authorList>
    </citation>
    <scope>NUCLEOTIDE SEQUENCE [LARGE SCALE GENOMIC DNA]</scope>
    <source>
        <strain evidence="10 11">CBS 931.73</strain>
    </source>
</reference>
<protein>
    <recommendedName>
        <fullName evidence="2">thioredoxin-dependent peroxiredoxin</fullName>
        <ecNumber evidence="2">1.11.1.24</ecNumber>
    </recommendedName>
</protein>
<dbReference type="Pfam" id="PF10417">
    <property type="entry name" value="1-cysPrx_C"/>
    <property type="match status" value="1"/>
</dbReference>
<comment type="caution">
    <text evidence="10">The sequence shown here is derived from an EMBL/GenBank/DDBJ whole genome shotgun (WGS) entry which is preliminary data.</text>
</comment>
<gene>
    <name evidence="10" type="ORF">K493DRAFT_311152</name>
</gene>
<dbReference type="CDD" id="cd03015">
    <property type="entry name" value="PRX_Typ2cys"/>
    <property type="match status" value="1"/>
</dbReference>
<evidence type="ECO:0000256" key="1">
    <source>
        <dbReference type="ARBA" id="ARBA00009796"/>
    </source>
</evidence>
<dbReference type="STRING" id="1314790.A0A1Y1Z499"/>
<dbReference type="GO" id="GO:0033554">
    <property type="term" value="P:cellular response to stress"/>
    <property type="evidence" value="ECO:0007669"/>
    <property type="project" value="TreeGrafter"/>
</dbReference>
<sequence>MQAIRSLLPRTQRVLASTIPRATPRLVAKPSVFTGVRAFSSFPALQHVKVQQAAPSWRAQAVVEGQFKELKLEDYNGKFLVMVFYPLDFTFVCPTELLAFSDRIKEFQELGVEVVGVSTDSEFSHLAWCNLARNKGGLGDIKIPLISDITKKISADYDVLIEDKGVALRGLFIIDPKGNVRVMQVNDLPIGRSVDETLRLIEAIQFTDTHGEVCPANWKKGSPTIKADPKNSIEYFEKVN</sequence>
<dbReference type="GO" id="GO:0006979">
    <property type="term" value="P:response to oxidative stress"/>
    <property type="evidence" value="ECO:0007669"/>
    <property type="project" value="TreeGrafter"/>
</dbReference>
<name>A0A1Y1Z499_9FUNG</name>
<dbReference type="InterPro" id="IPR000866">
    <property type="entry name" value="AhpC/TSA"/>
</dbReference>
<dbReference type="GO" id="GO:0042744">
    <property type="term" value="P:hydrogen peroxide catabolic process"/>
    <property type="evidence" value="ECO:0007669"/>
    <property type="project" value="TreeGrafter"/>
</dbReference>
<keyword evidence="4" id="KW-0049">Antioxidant</keyword>
<accession>A0A1Y1Z499</accession>
<dbReference type="PANTHER" id="PTHR10681:SF171">
    <property type="entry name" value="PEROXIREDOXIN 4"/>
    <property type="match status" value="1"/>
</dbReference>
<dbReference type="InParanoid" id="A0A1Y1Z499"/>
<dbReference type="GO" id="GO:0005829">
    <property type="term" value="C:cytosol"/>
    <property type="evidence" value="ECO:0007669"/>
    <property type="project" value="TreeGrafter"/>
</dbReference>
<evidence type="ECO:0000256" key="7">
    <source>
        <dbReference type="ARBA" id="ARBA00023284"/>
    </source>
</evidence>
<proteinExistence type="inferred from homology"/>
<keyword evidence="5" id="KW-0560">Oxidoreductase</keyword>
<dbReference type="EMBL" id="MCFE01000029">
    <property type="protein sequence ID" value="ORY05016.1"/>
    <property type="molecule type" value="Genomic_DNA"/>
</dbReference>